<feature type="compositionally biased region" description="Polar residues" evidence="1">
    <location>
        <begin position="599"/>
        <end position="613"/>
    </location>
</feature>
<evidence type="ECO:0000256" key="1">
    <source>
        <dbReference type="SAM" id="MobiDB-lite"/>
    </source>
</evidence>
<organism evidence="2 3">
    <name type="scientific">Caenorhabditis tropicalis</name>
    <dbReference type="NCBI Taxonomy" id="1561998"/>
    <lineage>
        <taxon>Eukaryota</taxon>
        <taxon>Metazoa</taxon>
        <taxon>Ecdysozoa</taxon>
        <taxon>Nematoda</taxon>
        <taxon>Chromadorea</taxon>
        <taxon>Rhabditida</taxon>
        <taxon>Rhabditina</taxon>
        <taxon>Rhabditomorpha</taxon>
        <taxon>Rhabditoidea</taxon>
        <taxon>Rhabditidae</taxon>
        <taxon>Peloderinae</taxon>
        <taxon>Caenorhabditis</taxon>
    </lineage>
</organism>
<feature type="compositionally biased region" description="Low complexity" evidence="1">
    <location>
        <begin position="581"/>
        <end position="598"/>
    </location>
</feature>
<feature type="compositionally biased region" description="Acidic residues" evidence="1">
    <location>
        <begin position="512"/>
        <end position="523"/>
    </location>
</feature>
<reference evidence="3" key="1">
    <citation type="submission" date="2016-11" db="UniProtKB">
        <authorList>
            <consortium name="WormBaseParasite"/>
        </authorList>
    </citation>
    <scope>IDENTIFICATION</scope>
</reference>
<feature type="region of interest" description="Disordered" evidence="1">
    <location>
        <begin position="732"/>
        <end position="761"/>
    </location>
</feature>
<dbReference type="STRING" id="1561998.A0A1I7TBT8"/>
<feature type="compositionally biased region" description="Basic and acidic residues" evidence="1">
    <location>
        <begin position="406"/>
        <end position="419"/>
    </location>
</feature>
<feature type="compositionally biased region" description="Polar residues" evidence="1">
    <location>
        <begin position="1144"/>
        <end position="1158"/>
    </location>
</feature>
<feature type="compositionally biased region" description="Polar residues" evidence="1">
    <location>
        <begin position="738"/>
        <end position="761"/>
    </location>
</feature>
<feature type="compositionally biased region" description="Polar residues" evidence="1">
    <location>
        <begin position="646"/>
        <end position="662"/>
    </location>
</feature>
<feature type="compositionally biased region" description="Basic and acidic residues" evidence="1">
    <location>
        <begin position="444"/>
        <end position="454"/>
    </location>
</feature>
<feature type="region of interest" description="Disordered" evidence="1">
    <location>
        <begin position="35"/>
        <end position="93"/>
    </location>
</feature>
<sequence>MTDEWFSPMDFLIGLYPRPVAEVAKQVANGEISLEEGMDRFAPSTSNASEEGASARRKRTSRAAKLDTPAVETDAPRRRSRRGAKKEESQSVSNTSLMLFEGQSIVAPFTEEQQSSMSSNEAMQKIVELRNAPKTTDREQTISRLTGEVCNLFCSTLLDVPAFQAKFLIEKANFSIEEARKIVLRSKPEDCKLLDIYLQSLPSSSNEEPSTSTATSLETSLEIQKFISSQDGINLCFRKIVEEVQTMLNPEEKETPKPRRSRRSKALPAENSGDSLPEHKRRRRSKKEDTTDDSTVQKNSQQEKNSAEGHSNQVEAQISVGQGEFVESPITVVDQGLGFQEEHRMEVDEVSIFLVDQGPLRVATPVTIVENSEDSGQSEVLEAAKEIHDIVREIGEEPDLIQEFIEPTRLDRKTEKEQPTAEEETSGSQESIVPIQELESFEAPEEKLITKEGAESTGQETRSSEGPEEERISEEFSESTGQETKSSEAPEEEMISRKDSESTGQVTKSSEAPEEELIQEEVSESTGQETKFSEASDELEEPTLPKNVEPISVIEQKTEKTRRHSFSCTTGSISLADQNLSPSFSNSSPTVSPSFSNSYLSANRPSSSQTSSFIPKGSMADKDMIRARESRQSEKLVETAEKSSQTEENSSISIEAPTQLTDQEVEYVHPATQEIPVTIDQEPQAEPGEAEAAATSNPVPMDQEMNGVFNQDELKEYRDVRNHFGSCWDNIEEIPDSKSINGEETTEPASESQTTEKISNVTQIREMARELYEEMEKFKASGQPGWSPTLMSELDKMIHSTDQPMAQESIEQRIGTPVQSESSEEPPPWSPVSVNDEMEADQLHEQLISAQETNKFDGLPVSSQVAELLYEPLVNSQVAEQVSEPPVRAQDIEQFDEPSVSAQVAELIGVQPVRTHVAEKFDVQLVRAQIAEPLHRPPVNARIAEQPEQPPVSSQNLNQNEVPFPFILPEQLPAIQNVQKRQPEPQHIPLAPVRHLPQFFIHAQPPVTQNVQSSTNQLQAPEPAQTPIQTSTLLRSFRFETEQPRGPVNHLGQPLLPYPNMYMFPQQFPIGQSSIMTQPSLAHFPMAQLPMPQPPMSQLLMNQIPMAQPQNPGQSQPSVIHAPPHPTRDPKPPRPPLFSVDALLSSSGQNPQMDQRPQVNHHAPRPSEAQNPLWTRGNPPPYSPEHNFRSMMNEPRVSQVPQPPTQPRPKRARQPKGAPPARRGRPPTNARAAPAIPAEALKFMSTHWKLREEARDPENSRRFFTESWENAMKGPRGKPTALFFWGASSFIRIMTEMKEWAVEDIKLEANTVDFLNSHRQYCNEELFRPFVKAKEKLMEKREDLEKEEEEKYNLVVRALNHFSIWPQSNFTMDEVLRFINCVLFQEMGWCGDVGSSHIIKKVLEDFPLST</sequence>
<evidence type="ECO:0000313" key="2">
    <source>
        <dbReference type="Proteomes" id="UP000095282"/>
    </source>
</evidence>
<evidence type="ECO:0000313" key="3">
    <source>
        <dbReference type="WBParaSite" id="Csp11.Scaffold574.g4409.t2"/>
    </source>
</evidence>
<feature type="region of interest" description="Disordered" evidence="1">
    <location>
        <begin position="1106"/>
        <end position="1235"/>
    </location>
</feature>
<feature type="region of interest" description="Disordered" evidence="1">
    <location>
        <begin position="804"/>
        <end position="831"/>
    </location>
</feature>
<dbReference type="Proteomes" id="UP000095282">
    <property type="component" value="Unplaced"/>
</dbReference>
<feature type="compositionally biased region" description="Polar residues" evidence="1">
    <location>
        <begin position="1108"/>
        <end position="1118"/>
    </location>
</feature>
<feature type="compositionally biased region" description="Low complexity" evidence="1">
    <location>
        <begin position="681"/>
        <end position="694"/>
    </location>
</feature>
<keyword evidence="2" id="KW-1185">Reference proteome</keyword>
<dbReference type="WBParaSite" id="Csp11.Scaffold574.g4409.t2">
    <property type="protein sequence ID" value="Csp11.Scaffold574.g4409.t2"/>
    <property type="gene ID" value="Csp11.Scaffold574.g4409"/>
</dbReference>
<feature type="compositionally biased region" description="Polar residues" evidence="1">
    <location>
        <begin position="293"/>
        <end position="312"/>
    </location>
</feature>
<feature type="region of interest" description="Disordered" evidence="1">
    <location>
        <begin position="248"/>
        <end position="312"/>
    </location>
</feature>
<feature type="compositionally biased region" description="Basic and acidic residues" evidence="1">
    <location>
        <begin position="619"/>
        <end position="645"/>
    </location>
</feature>
<name>A0A1I7TBT8_9PELO</name>
<proteinExistence type="predicted"/>
<feature type="compositionally biased region" description="Basic and acidic residues" evidence="1">
    <location>
        <begin position="462"/>
        <end position="474"/>
    </location>
</feature>
<accession>A0A1I7TBT8</accession>
<feature type="compositionally biased region" description="Polar residues" evidence="1">
    <location>
        <begin position="566"/>
        <end position="580"/>
    </location>
</feature>
<protein>
    <submittedName>
        <fullName evidence="3">SPK domain-containing protein</fullName>
    </submittedName>
</protein>
<feature type="region of interest" description="Disordered" evidence="1">
    <location>
        <begin position="403"/>
        <end position="704"/>
    </location>
</feature>
<feature type="compositionally biased region" description="Low complexity" evidence="1">
    <location>
        <begin position="1215"/>
        <end position="1235"/>
    </location>
</feature>